<keyword evidence="1" id="KW-0472">Membrane</keyword>
<evidence type="ECO:0000313" key="3">
    <source>
        <dbReference type="EMBL" id="MFD2458879.1"/>
    </source>
</evidence>
<comment type="caution">
    <text evidence="3">The sequence shown here is derived from an EMBL/GenBank/DDBJ whole genome shotgun (WGS) entry which is preliminary data.</text>
</comment>
<dbReference type="InterPro" id="IPR057446">
    <property type="entry name" value="PH_bac"/>
</dbReference>
<name>A0ABW5GCA6_9PSEU</name>
<keyword evidence="4" id="KW-1185">Reference proteome</keyword>
<keyword evidence="1" id="KW-1133">Transmembrane helix</keyword>
<accession>A0ABW5GCA6</accession>
<feature type="domain" description="PH" evidence="2">
    <location>
        <begin position="36"/>
        <end position="157"/>
    </location>
</feature>
<evidence type="ECO:0000259" key="2">
    <source>
        <dbReference type="Pfam" id="PF25362"/>
    </source>
</evidence>
<evidence type="ECO:0000313" key="4">
    <source>
        <dbReference type="Proteomes" id="UP001597419"/>
    </source>
</evidence>
<feature type="transmembrane region" description="Helical" evidence="1">
    <location>
        <begin position="6"/>
        <end position="25"/>
    </location>
</feature>
<organism evidence="3 4">
    <name type="scientific">Amycolatopsis samaneae</name>
    <dbReference type="NCBI Taxonomy" id="664691"/>
    <lineage>
        <taxon>Bacteria</taxon>
        <taxon>Bacillati</taxon>
        <taxon>Actinomycetota</taxon>
        <taxon>Actinomycetes</taxon>
        <taxon>Pseudonocardiales</taxon>
        <taxon>Pseudonocardiaceae</taxon>
        <taxon>Amycolatopsis</taxon>
    </lineage>
</organism>
<dbReference type="EMBL" id="JBHUKU010000004">
    <property type="protein sequence ID" value="MFD2458879.1"/>
    <property type="molecule type" value="Genomic_DNA"/>
</dbReference>
<gene>
    <name evidence="3" type="ORF">ACFSYJ_09710</name>
</gene>
<reference evidence="4" key="1">
    <citation type="journal article" date="2019" name="Int. J. Syst. Evol. Microbiol.">
        <title>The Global Catalogue of Microorganisms (GCM) 10K type strain sequencing project: providing services to taxonomists for standard genome sequencing and annotation.</title>
        <authorList>
            <consortium name="The Broad Institute Genomics Platform"/>
            <consortium name="The Broad Institute Genome Sequencing Center for Infectious Disease"/>
            <person name="Wu L."/>
            <person name="Ma J."/>
        </authorList>
    </citation>
    <scope>NUCLEOTIDE SEQUENCE [LARGE SCALE GENOMIC DNA]</scope>
    <source>
        <strain evidence="4">CGMCC 4.7643</strain>
    </source>
</reference>
<evidence type="ECO:0000256" key="1">
    <source>
        <dbReference type="SAM" id="Phobius"/>
    </source>
</evidence>
<protein>
    <submittedName>
        <fullName evidence="3">Transporter</fullName>
    </submittedName>
</protein>
<keyword evidence="1" id="KW-0812">Transmembrane</keyword>
<dbReference type="Pfam" id="PF25362">
    <property type="entry name" value="bPH_11"/>
    <property type="match status" value="1"/>
</dbReference>
<sequence>MERFLLILALVAFFLLCLWGCWLGWRRKSREQSVRVPPFPEAPAEPGEVLLESQGLYVSTIFAGHWQDRVVTRGAGLRTSAIWRLHPGGIAVERSGGPDFWIPRESVTGIRRDRAIAGKVMGTDALLVLTWRLGDAELDTGFRGDDLDDYPQWIEQLSDHDIKGGAQ</sequence>
<dbReference type="Proteomes" id="UP001597419">
    <property type="component" value="Unassembled WGS sequence"/>
</dbReference>
<dbReference type="RefSeq" id="WP_345387169.1">
    <property type="nucleotide sequence ID" value="NZ_BAABHG010000002.1"/>
</dbReference>
<proteinExistence type="predicted"/>